<sequence length="231" mass="25645">MPKMWGPRVDEMFQAPPHGLWHLSEAPQPFPRAAPDGRAEPAPRQIRRRLATCRVRVSRPRQRATGKEGAEASGASRETETMTGGRTFVDAKSAPHPHPLPFTPRPTARPRDWEQEAKAQRAARGLACERPLSAPRTRGLESWVVRCNGVVEDHPSRDANRARQQVYVTRVPGHPSSRPPDSGRHTLVASTRMNTTTTRRPHRPTAATAADAKEPGRPRANSCFLPCRPEP</sequence>
<feature type="compositionally biased region" description="Low complexity" evidence="1">
    <location>
        <begin position="189"/>
        <end position="210"/>
    </location>
</feature>
<keyword evidence="3" id="KW-1185">Reference proteome</keyword>
<proteinExistence type="predicted"/>
<evidence type="ECO:0000256" key="1">
    <source>
        <dbReference type="SAM" id="MobiDB-lite"/>
    </source>
</evidence>
<name>A0AAD8PT06_9PEZI</name>
<dbReference type="Proteomes" id="UP001230504">
    <property type="component" value="Unassembled WGS sequence"/>
</dbReference>
<evidence type="ECO:0000313" key="2">
    <source>
        <dbReference type="EMBL" id="KAK1579497.1"/>
    </source>
</evidence>
<dbReference type="GeneID" id="85436829"/>
<protein>
    <submittedName>
        <fullName evidence="2">Uncharacterized protein</fullName>
    </submittedName>
</protein>
<dbReference type="EMBL" id="JAHLJV010000066">
    <property type="protein sequence ID" value="KAK1579497.1"/>
    <property type="molecule type" value="Genomic_DNA"/>
</dbReference>
<dbReference type="AlphaFoldDB" id="A0AAD8PT06"/>
<feature type="compositionally biased region" description="Basic residues" evidence="1">
    <location>
        <begin position="45"/>
        <end position="64"/>
    </location>
</feature>
<evidence type="ECO:0000313" key="3">
    <source>
        <dbReference type="Proteomes" id="UP001230504"/>
    </source>
</evidence>
<feature type="compositionally biased region" description="Basic and acidic residues" evidence="1">
    <location>
        <begin position="109"/>
        <end position="119"/>
    </location>
</feature>
<feature type="region of interest" description="Disordered" evidence="1">
    <location>
        <begin position="1"/>
        <end position="130"/>
    </location>
</feature>
<accession>A0AAD8PT06</accession>
<reference evidence="2" key="1">
    <citation type="submission" date="2021-06" db="EMBL/GenBank/DDBJ databases">
        <title>Comparative genomics, transcriptomics and evolutionary studies reveal genomic signatures of adaptation to plant cell wall in hemibiotrophic fungi.</title>
        <authorList>
            <consortium name="DOE Joint Genome Institute"/>
            <person name="Baroncelli R."/>
            <person name="Diaz J.F."/>
            <person name="Benocci T."/>
            <person name="Peng M."/>
            <person name="Battaglia E."/>
            <person name="Haridas S."/>
            <person name="Andreopoulos W."/>
            <person name="Labutti K."/>
            <person name="Pangilinan J."/>
            <person name="Floch G.L."/>
            <person name="Makela M.R."/>
            <person name="Henrissat B."/>
            <person name="Grigoriev I.V."/>
            <person name="Crouch J.A."/>
            <person name="De Vries R.P."/>
            <person name="Sukno S.A."/>
            <person name="Thon M.R."/>
        </authorList>
    </citation>
    <scope>NUCLEOTIDE SEQUENCE</scope>
    <source>
        <strain evidence="2">CBS 125086</strain>
    </source>
</reference>
<dbReference type="RefSeq" id="XP_060410621.1">
    <property type="nucleotide sequence ID" value="XM_060552589.1"/>
</dbReference>
<feature type="region of interest" description="Disordered" evidence="1">
    <location>
        <begin position="170"/>
        <end position="231"/>
    </location>
</feature>
<organism evidence="2 3">
    <name type="scientific">Colletotrichum navitas</name>
    <dbReference type="NCBI Taxonomy" id="681940"/>
    <lineage>
        <taxon>Eukaryota</taxon>
        <taxon>Fungi</taxon>
        <taxon>Dikarya</taxon>
        <taxon>Ascomycota</taxon>
        <taxon>Pezizomycotina</taxon>
        <taxon>Sordariomycetes</taxon>
        <taxon>Hypocreomycetidae</taxon>
        <taxon>Glomerellales</taxon>
        <taxon>Glomerellaceae</taxon>
        <taxon>Colletotrichum</taxon>
        <taxon>Colletotrichum graminicola species complex</taxon>
    </lineage>
</organism>
<comment type="caution">
    <text evidence="2">The sequence shown here is derived from an EMBL/GenBank/DDBJ whole genome shotgun (WGS) entry which is preliminary data.</text>
</comment>
<gene>
    <name evidence="2" type="ORF">LY79DRAFT_343712</name>
</gene>